<dbReference type="Pfam" id="PF01063">
    <property type="entry name" value="Aminotran_4"/>
    <property type="match status" value="1"/>
</dbReference>
<dbReference type="OrthoDB" id="8912228at2"/>
<dbReference type="STRING" id="66430.ACS04_11570"/>
<organism evidence="1 2">
    <name type="scientific">Streptomyces roseus</name>
    <dbReference type="NCBI Taxonomy" id="66430"/>
    <lineage>
        <taxon>Bacteria</taxon>
        <taxon>Bacillati</taxon>
        <taxon>Actinomycetota</taxon>
        <taxon>Actinomycetes</taxon>
        <taxon>Kitasatosporales</taxon>
        <taxon>Streptomycetaceae</taxon>
        <taxon>Streptomyces</taxon>
    </lineage>
</organism>
<dbReference type="RefSeq" id="WP_048476484.1">
    <property type="nucleotide sequence ID" value="NZ_JBIRUD010000009.1"/>
</dbReference>
<evidence type="ECO:0000313" key="2">
    <source>
        <dbReference type="Proteomes" id="UP000035932"/>
    </source>
</evidence>
<dbReference type="InterPro" id="IPR043132">
    <property type="entry name" value="BCAT-like_C"/>
</dbReference>
<dbReference type="GO" id="GO:0008483">
    <property type="term" value="F:transaminase activity"/>
    <property type="evidence" value="ECO:0007669"/>
    <property type="project" value="UniProtKB-KW"/>
</dbReference>
<dbReference type="Proteomes" id="UP000035932">
    <property type="component" value="Unassembled WGS sequence"/>
</dbReference>
<keyword evidence="1" id="KW-0032">Aminotransferase</keyword>
<keyword evidence="2" id="KW-1185">Reference proteome</keyword>
<accession>A0A0J6XSA2</accession>
<gene>
    <name evidence="1" type="ORF">ACS04_11570</name>
</gene>
<keyword evidence="1" id="KW-0808">Transferase</keyword>
<dbReference type="Gene3D" id="3.30.470.10">
    <property type="match status" value="1"/>
</dbReference>
<name>A0A0J6XSA2_9ACTN</name>
<protein>
    <submittedName>
        <fullName evidence="1">Aminotransferase</fullName>
    </submittedName>
</protein>
<dbReference type="EMBL" id="LFML01000044">
    <property type="protein sequence ID" value="KMO97663.1"/>
    <property type="molecule type" value="Genomic_DNA"/>
</dbReference>
<reference evidence="1 2" key="1">
    <citation type="submission" date="2015-06" db="EMBL/GenBank/DDBJ databases">
        <title>Recapitulation of the evolution of biosynthetic gene clusters reveals hidden chemical diversity on bacterial genomes.</title>
        <authorList>
            <person name="Cruz-Morales P."/>
            <person name="Martinez-Guerrero C."/>
            <person name="Morales-Escalante M.A."/>
            <person name="Yanez-Guerra L.A."/>
            <person name="Kopp J.F."/>
            <person name="Feldmann J."/>
            <person name="Ramos-Aboites H.E."/>
            <person name="Barona-Gomez F."/>
        </authorList>
    </citation>
    <scope>NUCLEOTIDE SEQUENCE [LARGE SCALE GENOMIC DNA]</scope>
    <source>
        <strain evidence="1 2">ATCC 31245</strain>
    </source>
</reference>
<dbReference type="InterPro" id="IPR043131">
    <property type="entry name" value="BCAT-like_N"/>
</dbReference>
<sequence>MASLNGSPAPAAALRALALTNYGHFTTMKVEDGGVRGLGLHLARLVADCREVFGTELDPEWVRECVRREAGGGRAGAFMVRVTVFDPELDLTAPERAGRPGVLVTTRPAAGSVGRPLPALRVQRLAFHRDAPAVKHVALFGQLRLRRAARLAGFDDVLFTGADGLVSEGCTWNAGFVDEAGTVVWPEAEVLPGTTMRLLRAACGGQVTAAVTDVRLRSMRAAFATSTGFGVRALSAVDDIAFRADDPVIGALRESYAAVPLDRL</sequence>
<dbReference type="PATRIC" id="fig|66430.4.peg.4708"/>
<proteinExistence type="predicted"/>
<dbReference type="Gene3D" id="3.20.10.10">
    <property type="entry name" value="D-amino Acid Aminotransferase, subunit A, domain 2"/>
    <property type="match status" value="1"/>
</dbReference>
<evidence type="ECO:0000313" key="1">
    <source>
        <dbReference type="EMBL" id="KMO97663.1"/>
    </source>
</evidence>
<dbReference type="InterPro" id="IPR036038">
    <property type="entry name" value="Aminotransferase-like"/>
</dbReference>
<dbReference type="NCBIfam" id="NF006734">
    <property type="entry name" value="PRK09266.1"/>
    <property type="match status" value="1"/>
</dbReference>
<dbReference type="AlphaFoldDB" id="A0A0J6XSA2"/>
<dbReference type="SUPFAM" id="SSF56752">
    <property type="entry name" value="D-aminoacid aminotransferase-like PLP-dependent enzymes"/>
    <property type="match status" value="1"/>
</dbReference>
<dbReference type="InterPro" id="IPR001544">
    <property type="entry name" value="Aminotrans_IV"/>
</dbReference>
<comment type="caution">
    <text evidence="1">The sequence shown here is derived from an EMBL/GenBank/DDBJ whole genome shotgun (WGS) entry which is preliminary data.</text>
</comment>